<reference evidence="2 3" key="1">
    <citation type="submission" date="2015-08" db="EMBL/GenBank/DDBJ databases">
        <title>Emmonsia species relationships and genome sequence.</title>
        <authorList>
            <person name="Cuomo C.A."/>
            <person name="Schwartz I.S."/>
            <person name="Kenyon C."/>
            <person name="De Hoog G.S."/>
            <person name="Govender N.P."/>
            <person name="Botha A."/>
            <person name="Moreno L."/>
            <person name="De Vries M."/>
            <person name="Munoz J.F."/>
            <person name="Stielow J.B."/>
        </authorList>
    </citation>
    <scope>NUCLEOTIDE SEQUENCE [LARGE SCALE GENOMIC DNA]</scope>
    <source>
        <strain evidence="2 3">EI222</strain>
    </source>
</reference>
<dbReference type="AlphaFoldDB" id="A0A1J9PZY9"/>
<dbReference type="VEuPathDB" id="FungiDB:ACJ73_06747"/>
<evidence type="ECO:0000313" key="2">
    <source>
        <dbReference type="EMBL" id="OJD21910.1"/>
    </source>
</evidence>
<dbReference type="STRING" id="1658174.A0A1J9PZY9"/>
<feature type="region of interest" description="Disordered" evidence="1">
    <location>
        <begin position="1"/>
        <end position="30"/>
    </location>
</feature>
<evidence type="ECO:0000313" key="3">
    <source>
        <dbReference type="Proteomes" id="UP000242791"/>
    </source>
</evidence>
<dbReference type="OrthoDB" id="5393654at2759"/>
<proteinExistence type="predicted"/>
<keyword evidence="3" id="KW-1185">Reference proteome</keyword>
<evidence type="ECO:0000256" key="1">
    <source>
        <dbReference type="SAM" id="MobiDB-lite"/>
    </source>
</evidence>
<comment type="caution">
    <text evidence="2">The sequence shown here is derived from an EMBL/GenBank/DDBJ whole genome shotgun (WGS) entry which is preliminary data.</text>
</comment>
<gene>
    <name evidence="2" type="ORF">ACJ73_06747</name>
</gene>
<accession>A0A1J9PZY9</accession>
<protein>
    <submittedName>
        <fullName evidence="2">Uncharacterized protein</fullName>
    </submittedName>
</protein>
<sequence>MADPRKSFDWEGTSNRREMRAKSAVSGKTRTWQPNRVVQQRRGYKKGTYGFSTRPWIKVEKQPPLEQPSGTLVASITVDTSSNVGTQSPRITGTELVGSYNWLDRKIPTILLPVK</sequence>
<organism evidence="2 3">
    <name type="scientific">Blastomyces percursus</name>
    <dbReference type="NCBI Taxonomy" id="1658174"/>
    <lineage>
        <taxon>Eukaryota</taxon>
        <taxon>Fungi</taxon>
        <taxon>Dikarya</taxon>
        <taxon>Ascomycota</taxon>
        <taxon>Pezizomycotina</taxon>
        <taxon>Eurotiomycetes</taxon>
        <taxon>Eurotiomycetidae</taxon>
        <taxon>Onygenales</taxon>
        <taxon>Ajellomycetaceae</taxon>
        <taxon>Blastomyces</taxon>
    </lineage>
</organism>
<dbReference type="Proteomes" id="UP000242791">
    <property type="component" value="Unassembled WGS sequence"/>
</dbReference>
<name>A0A1J9PZY9_9EURO</name>
<feature type="compositionally biased region" description="Basic and acidic residues" evidence="1">
    <location>
        <begin position="1"/>
        <end position="21"/>
    </location>
</feature>
<dbReference type="EMBL" id="LGTZ01001239">
    <property type="protein sequence ID" value="OJD21910.1"/>
    <property type="molecule type" value="Genomic_DNA"/>
</dbReference>